<reference evidence="2" key="1">
    <citation type="submission" date="2022-12" db="EMBL/GenBank/DDBJ databases">
        <authorList>
            <person name="Webb A."/>
        </authorList>
    </citation>
    <scope>NUCLEOTIDE SEQUENCE</scope>
    <source>
        <strain evidence="2">Hp1</strain>
    </source>
</reference>
<evidence type="ECO:0000313" key="2">
    <source>
        <dbReference type="EMBL" id="CAI5727408.1"/>
    </source>
</evidence>
<keyword evidence="3" id="KW-1185">Reference proteome</keyword>
<dbReference type="Pfam" id="PF04525">
    <property type="entry name" value="LOR"/>
    <property type="match status" value="1"/>
</dbReference>
<evidence type="ECO:0000313" key="3">
    <source>
        <dbReference type="Proteomes" id="UP001162031"/>
    </source>
</evidence>
<organism evidence="2 3">
    <name type="scientific">Hyaloperonospora brassicae</name>
    <name type="common">Brassica downy mildew</name>
    <name type="synonym">Peronospora brassicae</name>
    <dbReference type="NCBI Taxonomy" id="162125"/>
    <lineage>
        <taxon>Eukaryota</taxon>
        <taxon>Sar</taxon>
        <taxon>Stramenopiles</taxon>
        <taxon>Oomycota</taxon>
        <taxon>Peronosporomycetes</taxon>
        <taxon>Peronosporales</taxon>
        <taxon>Peronosporaceae</taxon>
        <taxon>Hyaloperonospora</taxon>
    </lineage>
</organism>
<accession>A0AAV0TYU6</accession>
<sequence>MGCASSSALPNLPDAHQFALVGADSCAPVLTTLRLRNRFWDPPAGEDFVVSDAEWGQELFRLRGTTSHMKTLRDSLGHPLVHMKRELTAPVPTHNVFDAKGSAAAHLFTIKALPELRVDFQHPTSGQKCRIGLSGNWAKRQASIWMDQGRKGSRTTIGRVFRYIGSPGSATATRSSSVSNGHLNDHYFLAVMGGVDMALMVLICMSLEQAHSEEW</sequence>
<comment type="caution">
    <text evidence="2">The sequence shown here is derived from an EMBL/GenBank/DDBJ whole genome shotgun (WGS) entry which is preliminary data.</text>
</comment>
<dbReference type="Proteomes" id="UP001162031">
    <property type="component" value="Unassembled WGS sequence"/>
</dbReference>
<gene>
    <name evidence="2" type="ORF">HBR001_LOCUS4080</name>
</gene>
<name>A0AAV0TYU6_HYABA</name>
<dbReference type="InterPro" id="IPR025659">
    <property type="entry name" value="Tubby-like_C"/>
</dbReference>
<dbReference type="EMBL" id="CANTFL010000748">
    <property type="protein sequence ID" value="CAI5727408.1"/>
    <property type="molecule type" value="Genomic_DNA"/>
</dbReference>
<dbReference type="InterPro" id="IPR007612">
    <property type="entry name" value="LOR"/>
</dbReference>
<evidence type="ECO:0000256" key="1">
    <source>
        <dbReference type="ARBA" id="ARBA00005437"/>
    </source>
</evidence>
<dbReference type="InterPro" id="IPR038595">
    <property type="entry name" value="LOR_sf"/>
</dbReference>
<dbReference type="AlphaFoldDB" id="A0AAV0TYU6"/>
<dbReference type="Gene3D" id="2.40.160.200">
    <property type="entry name" value="LURP1-related"/>
    <property type="match status" value="1"/>
</dbReference>
<protein>
    <recommendedName>
        <fullName evidence="4">Tubby C-terminal domain-containing protein</fullName>
    </recommendedName>
</protein>
<dbReference type="SUPFAM" id="SSF54518">
    <property type="entry name" value="Tubby C-terminal domain-like"/>
    <property type="match status" value="1"/>
</dbReference>
<proteinExistence type="inferred from homology"/>
<evidence type="ECO:0008006" key="4">
    <source>
        <dbReference type="Google" id="ProtNLM"/>
    </source>
</evidence>
<comment type="similarity">
    <text evidence="1">Belongs to the LOR family.</text>
</comment>